<evidence type="ECO:0000313" key="1">
    <source>
        <dbReference type="EMBL" id="NMM63031.1"/>
    </source>
</evidence>
<dbReference type="EMBL" id="JABBNI010000017">
    <property type="protein sequence ID" value="NMM63031.1"/>
    <property type="molecule type" value="Genomic_DNA"/>
</dbReference>
<dbReference type="SUPFAM" id="SSF81301">
    <property type="entry name" value="Nucleotidyltransferase"/>
    <property type="match status" value="1"/>
</dbReference>
<proteinExistence type="predicted"/>
<dbReference type="InterPro" id="IPR043519">
    <property type="entry name" value="NT_sf"/>
</dbReference>
<dbReference type="RefSeq" id="WP_169297637.1">
    <property type="nucleotide sequence ID" value="NZ_JABBNI010000017.1"/>
</dbReference>
<dbReference type="Proteomes" id="UP000537131">
    <property type="component" value="Unassembled WGS sequence"/>
</dbReference>
<evidence type="ECO:0000313" key="2">
    <source>
        <dbReference type="Proteomes" id="UP000537131"/>
    </source>
</evidence>
<dbReference type="Gene3D" id="3.30.460.10">
    <property type="entry name" value="Beta Polymerase, domain 2"/>
    <property type="match status" value="1"/>
</dbReference>
<dbReference type="InterPro" id="IPR007344">
    <property type="entry name" value="GrpB/CoaE"/>
</dbReference>
<name>A0A7Y0HPH3_9CLOT</name>
<reference evidence="1 2" key="2">
    <citation type="submission" date="2020-06" db="EMBL/GenBank/DDBJ databases">
        <title>Complete Genome Sequence of Clostridium muelleri sp. nov. P21T, an Acid-Alcohol Producing Acetogen Isolated from Old Hay.</title>
        <authorList>
            <person name="Duncan K.E."/>
            <person name="Tanner R.S."/>
        </authorList>
    </citation>
    <scope>NUCLEOTIDE SEQUENCE [LARGE SCALE GENOMIC DNA]</scope>
    <source>
        <strain evidence="1 2">P21</strain>
    </source>
</reference>
<organism evidence="1 2">
    <name type="scientific">Clostridium muellerianum</name>
    <dbReference type="NCBI Taxonomy" id="2716538"/>
    <lineage>
        <taxon>Bacteria</taxon>
        <taxon>Bacillati</taxon>
        <taxon>Bacillota</taxon>
        <taxon>Clostridia</taxon>
        <taxon>Eubacteriales</taxon>
        <taxon>Clostridiaceae</taxon>
        <taxon>Clostridium</taxon>
    </lineage>
</organism>
<keyword evidence="2" id="KW-1185">Reference proteome</keyword>
<sequence length="196" mass="23467">MAKELWEMTLEELWGLFPIILKEYNTAYPKWYEIEKEKLVENFDDGTIVRISHIGSTAVPGIISKPTVDILMEISSRSNISLITDKLKSMKWGLMNFSKKPIFRQTYSKGYTKYGFEEKVYHLHVRYADNWSELYFRDYLIEHPEVAKEYVDLKMQLKEKYEHNRDAYTDAKEEFISKYSEIAKIQYKERYKITPV</sequence>
<dbReference type="AlphaFoldDB" id="A0A7Y0HPH3"/>
<dbReference type="PANTHER" id="PTHR34822:SF1">
    <property type="entry name" value="GRPB FAMILY PROTEIN"/>
    <property type="match status" value="1"/>
</dbReference>
<accession>A0A7Y0HPH3</accession>
<dbReference type="PANTHER" id="PTHR34822">
    <property type="entry name" value="GRPB DOMAIN PROTEIN (AFU_ORTHOLOGUE AFUA_1G01530)"/>
    <property type="match status" value="1"/>
</dbReference>
<protein>
    <submittedName>
        <fullName evidence="1">GrpB family protein</fullName>
    </submittedName>
</protein>
<comment type="caution">
    <text evidence="1">The sequence shown here is derived from an EMBL/GenBank/DDBJ whole genome shotgun (WGS) entry which is preliminary data.</text>
</comment>
<dbReference type="Pfam" id="PF04229">
    <property type="entry name" value="GrpB"/>
    <property type="match status" value="1"/>
</dbReference>
<gene>
    <name evidence="1" type="ORF">HBE96_10020</name>
</gene>
<reference evidence="1 2" key="1">
    <citation type="submission" date="2020-04" db="EMBL/GenBank/DDBJ databases">
        <authorList>
            <person name="Doyle D.A."/>
        </authorList>
    </citation>
    <scope>NUCLEOTIDE SEQUENCE [LARGE SCALE GENOMIC DNA]</scope>
    <source>
        <strain evidence="1 2">P21</strain>
    </source>
</reference>